<dbReference type="HOGENOM" id="CLU_006842_7_6_1"/>
<keyword evidence="2" id="KW-0645">Protease</keyword>
<dbReference type="MEROPS" id="S01.B07"/>
<dbReference type="OrthoDB" id="6338546at2759"/>
<reference evidence="13 14" key="1">
    <citation type="journal article" date="2011" name="Science">
        <title>The ecoresponsive genome of Daphnia pulex.</title>
        <authorList>
            <person name="Colbourne J.K."/>
            <person name="Pfrender M.E."/>
            <person name="Gilbert D."/>
            <person name="Thomas W.K."/>
            <person name="Tucker A."/>
            <person name="Oakley T.H."/>
            <person name="Tokishita S."/>
            <person name="Aerts A."/>
            <person name="Arnold G.J."/>
            <person name="Basu M.K."/>
            <person name="Bauer D.J."/>
            <person name="Caceres C.E."/>
            <person name="Carmel L."/>
            <person name="Casola C."/>
            <person name="Choi J.H."/>
            <person name="Detter J.C."/>
            <person name="Dong Q."/>
            <person name="Dusheyko S."/>
            <person name="Eads B.D."/>
            <person name="Frohlich T."/>
            <person name="Geiler-Samerotte K.A."/>
            <person name="Gerlach D."/>
            <person name="Hatcher P."/>
            <person name="Jogdeo S."/>
            <person name="Krijgsveld J."/>
            <person name="Kriventseva E.V."/>
            <person name="Kultz D."/>
            <person name="Laforsch C."/>
            <person name="Lindquist E."/>
            <person name="Lopez J."/>
            <person name="Manak J.R."/>
            <person name="Muller J."/>
            <person name="Pangilinan J."/>
            <person name="Patwardhan R.P."/>
            <person name="Pitluck S."/>
            <person name="Pritham E.J."/>
            <person name="Rechtsteiner A."/>
            <person name="Rho M."/>
            <person name="Rogozin I.B."/>
            <person name="Sakarya O."/>
            <person name="Salamov A."/>
            <person name="Schaack S."/>
            <person name="Shapiro H."/>
            <person name="Shiga Y."/>
            <person name="Skalitzky C."/>
            <person name="Smith Z."/>
            <person name="Souvorov A."/>
            <person name="Sung W."/>
            <person name="Tang Z."/>
            <person name="Tsuchiya D."/>
            <person name="Tu H."/>
            <person name="Vos H."/>
            <person name="Wang M."/>
            <person name="Wolf Y.I."/>
            <person name="Yamagata H."/>
            <person name="Yamada T."/>
            <person name="Ye Y."/>
            <person name="Shaw J.R."/>
            <person name="Andrews J."/>
            <person name="Crease T.J."/>
            <person name="Tang H."/>
            <person name="Lucas S.M."/>
            <person name="Robertson H.M."/>
            <person name="Bork P."/>
            <person name="Koonin E.V."/>
            <person name="Zdobnov E.M."/>
            <person name="Grigoriev I.V."/>
            <person name="Lynch M."/>
            <person name="Boore J.L."/>
        </authorList>
    </citation>
    <scope>NUCLEOTIDE SEQUENCE [LARGE SCALE GENOMIC DNA]</scope>
</reference>
<dbReference type="Gene3D" id="2.40.10.10">
    <property type="entry name" value="Trypsin-like serine proteases"/>
    <property type="match status" value="1"/>
</dbReference>
<evidence type="ECO:0000313" key="13">
    <source>
        <dbReference type="EMBL" id="EFX82246.1"/>
    </source>
</evidence>
<feature type="domain" description="Peptidase S1" evidence="12">
    <location>
        <begin position="10"/>
        <end position="247"/>
    </location>
</feature>
<dbReference type="GO" id="GO:0004252">
    <property type="term" value="F:serine-type endopeptidase activity"/>
    <property type="evidence" value="ECO:0007669"/>
    <property type="project" value="InterPro"/>
</dbReference>
<dbReference type="InParanoid" id="E9GED4"/>
<dbReference type="GO" id="GO:0006508">
    <property type="term" value="P:proteolysis"/>
    <property type="evidence" value="ECO:0007669"/>
    <property type="project" value="UniProtKB-KW"/>
</dbReference>
<evidence type="ECO:0000256" key="11">
    <source>
        <dbReference type="SAM" id="Phobius"/>
    </source>
</evidence>
<dbReference type="KEGG" id="dpx:DAPPUDRAFT_49162"/>
<comment type="catalytic activity">
    <reaction evidence="9">
        <text>Selective cleavage of 103-Arg-|-Ser-104 and 124-Ile-|-Ile-125 bonds in Limulus clotting factor B to form activated factor B. Cleavage of -Pro-Arg-|-Xaa- bonds in synthetic substrates.</text>
        <dbReference type="EC" id="3.4.21.84"/>
    </reaction>
</comment>
<dbReference type="EMBL" id="GL732540">
    <property type="protein sequence ID" value="EFX82246.1"/>
    <property type="molecule type" value="Genomic_DNA"/>
</dbReference>
<protein>
    <recommendedName>
        <fullName evidence="10">limulus clotting factor C</fullName>
        <ecNumber evidence="10">3.4.21.84</ecNumber>
    </recommendedName>
</protein>
<dbReference type="SUPFAM" id="SSF50494">
    <property type="entry name" value="Trypsin-like serine proteases"/>
    <property type="match status" value="1"/>
</dbReference>
<dbReference type="CDD" id="cd00190">
    <property type="entry name" value="Tryp_SPc"/>
    <property type="match status" value="1"/>
</dbReference>
<dbReference type="InterPro" id="IPR009003">
    <property type="entry name" value="Peptidase_S1_PA"/>
</dbReference>
<keyword evidence="7" id="KW-1015">Disulfide bond</keyword>
<keyword evidence="5" id="KW-0353">Hemolymph clotting</keyword>
<keyword evidence="14" id="KW-1185">Reference proteome</keyword>
<evidence type="ECO:0000256" key="3">
    <source>
        <dbReference type="ARBA" id="ARBA00022729"/>
    </source>
</evidence>
<dbReference type="InterPro" id="IPR001254">
    <property type="entry name" value="Trypsin_dom"/>
</dbReference>
<keyword evidence="3" id="KW-0732">Signal</keyword>
<dbReference type="OMA" id="HEKYDEN"/>
<dbReference type="PROSITE" id="PS50240">
    <property type="entry name" value="TRYPSIN_DOM"/>
    <property type="match status" value="1"/>
</dbReference>
<evidence type="ECO:0000256" key="2">
    <source>
        <dbReference type="ARBA" id="ARBA00022670"/>
    </source>
</evidence>
<evidence type="ECO:0000256" key="1">
    <source>
        <dbReference type="ARBA" id="ARBA00022659"/>
    </source>
</evidence>
<evidence type="ECO:0000313" key="14">
    <source>
        <dbReference type="Proteomes" id="UP000000305"/>
    </source>
</evidence>
<keyword evidence="1" id="KW-0768">Sushi</keyword>
<proteinExistence type="inferred from homology"/>
<dbReference type="PROSITE" id="PS00134">
    <property type="entry name" value="TRYPSIN_HIS"/>
    <property type="match status" value="1"/>
</dbReference>
<dbReference type="InterPro" id="IPR018114">
    <property type="entry name" value="TRYPSIN_HIS"/>
</dbReference>
<dbReference type="InterPro" id="IPR001314">
    <property type="entry name" value="Peptidase_S1A"/>
</dbReference>
<evidence type="ECO:0000256" key="8">
    <source>
        <dbReference type="ARBA" id="ARBA00024195"/>
    </source>
</evidence>
<evidence type="ECO:0000256" key="10">
    <source>
        <dbReference type="ARBA" id="ARBA00066707"/>
    </source>
</evidence>
<keyword evidence="4" id="KW-0378">Hydrolase</keyword>
<dbReference type="PhylomeDB" id="E9GED4"/>
<sequence length="301" mass="32189">MQSNSENNKIVGGEETAPNEFPWQALIVVEIVNNNEDKMCGGSLINDQWILTAAHCLLLTSGVYLGVHNYAATDEINRKMYVANNYVVHPDSNVNNFSNDIALIKLSTTVTFSQYIRPICLASSTEPDYINEPATVAGWGFTSDGNSSSASLSPVLRKVTVPVISNSVCSDTYPGMITEKIICTSGANRSGPCKSDSGGPLIFKESNGKWNQIGIVSFGSTLGCQKNFPSGYTRISSYSSWIQGVIAPTAPTKSPSTVTSTPVPTTSPYSSGPHTYAFLSVSLVIFSFTFSFVGGDKLLSS</sequence>
<evidence type="ECO:0000256" key="7">
    <source>
        <dbReference type="ARBA" id="ARBA00023157"/>
    </source>
</evidence>
<dbReference type="GO" id="GO:0042381">
    <property type="term" value="P:hemolymph coagulation"/>
    <property type="evidence" value="ECO:0007669"/>
    <property type="project" value="UniProtKB-KW"/>
</dbReference>
<dbReference type="PRINTS" id="PR00722">
    <property type="entry name" value="CHYMOTRYPSIN"/>
</dbReference>
<dbReference type="PANTHER" id="PTHR24256">
    <property type="entry name" value="TRYPTASE-RELATED"/>
    <property type="match status" value="1"/>
</dbReference>
<evidence type="ECO:0000256" key="5">
    <source>
        <dbReference type="ARBA" id="ARBA00022820"/>
    </source>
</evidence>
<keyword evidence="11" id="KW-0472">Membrane</keyword>
<keyword evidence="11" id="KW-0812">Transmembrane</keyword>
<dbReference type="InterPro" id="IPR051487">
    <property type="entry name" value="Ser/Thr_Proteases_Immune/Dev"/>
</dbReference>
<comment type="similarity">
    <text evidence="8">Belongs to the peptidase S1 family. CLIP subfamily.</text>
</comment>
<evidence type="ECO:0000256" key="9">
    <source>
        <dbReference type="ARBA" id="ARBA00052079"/>
    </source>
</evidence>
<organism evidence="13 14">
    <name type="scientific">Daphnia pulex</name>
    <name type="common">Water flea</name>
    <dbReference type="NCBI Taxonomy" id="6669"/>
    <lineage>
        <taxon>Eukaryota</taxon>
        <taxon>Metazoa</taxon>
        <taxon>Ecdysozoa</taxon>
        <taxon>Arthropoda</taxon>
        <taxon>Crustacea</taxon>
        <taxon>Branchiopoda</taxon>
        <taxon>Diplostraca</taxon>
        <taxon>Cladocera</taxon>
        <taxon>Anomopoda</taxon>
        <taxon>Daphniidae</taxon>
        <taxon>Daphnia</taxon>
    </lineage>
</organism>
<dbReference type="SMART" id="SM00020">
    <property type="entry name" value="Tryp_SPc"/>
    <property type="match status" value="1"/>
</dbReference>
<feature type="transmembrane region" description="Helical" evidence="11">
    <location>
        <begin position="276"/>
        <end position="295"/>
    </location>
</feature>
<dbReference type="EC" id="3.4.21.84" evidence="10"/>
<dbReference type="InterPro" id="IPR043504">
    <property type="entry name" value="Peptidase_S1_PA_chymotrypsin"/>
</dbReference>
<name>E9GED4_DAPPU</name>
<dbReference type="FunFam" id="2.40.10.10:FF:000120">
    <property type="entry name" value="Putative serine protease"/>
    <property type="match status" value="1"/>
</dbReference>
<keyword evidence="11" id="KW-1133">Transmembrane helix</keyword>
<dbReference type="AlphaFoldDB" id="E9GED4"/>
<dbReference type="GO" id="GO:0045087">
    <property type="term" value="P:innate immune response"/>
    <property type="evidence" value="ECO:0000318"/>
    <property type="project" value="GO_Central"/>
</dbReference>
<keyword evidence="6" id="KW-0720">Serine protease</keyword>
<evidence type="ECO:0000256" key="6">
    <source>
        <dbReference type="ARBA" id="ARBA00022825"/>
    </source>
</evidence>
<accession>E9GED4</accession>
<dbReference type="GO" id="GO:0005615">
    <property type="term" value="C:extracellular space"/>
    <property type="evidence" value="ECO:0000318"/>
    <property type="project" value="GO_Central"/>
</dbReference>
<dbReference type="eggNOG" id="KOG3627">
    <property type="taxonomic scope" value="Eukaryota"/>
</dbReference>
<evidence type="ECO:0000259" key="12">
    <source>
        <dbReference type="PROSITE" id="PS50240"/>
    </source>
</evidence>
<gene>
    <name evidence="13" type="ORF">DAPPUDRAFT_49162</name>
</gene>
<evidence type="ECO:0000256" key="4">
    <source>
        <dbReference type="ARBA" id="ARBA00022801"/>
    </source>
</evidence>
<dbReference type="Pfam" id="PF00089">
    <property type="entry name" value="Trypsin"/>
    <property type="match status" value="1"/>
</dbReference>
<dbReference type="Proteomes" id="UP000000305">
    <property type="component" value="Unassembled WGS sequence"/>
</dbReference>